<dbReference type="Proteomes" id="UP000828390">
    <property type="component" value="Unassembled WGS sequence"/>
</dbReference>
<keyword evidence="3" id="KW-1185">Reference proteome</keyword>
<organism evidence="2 3">
    <name type="scientific">Dreissena polymorpha</name>
    <name type="common">Zebra mussel</name>
    <name type="synonym">Mytilus polymorpha</name>
    <dbReference type="NCBI Taxonomy" id="45954"/>
    <lineage>
        <taxon>Eukaryota</taxon>
        <taxon>Metazoa</taxon>
        <taxon>Spiralia</taxon>
        <taxon>Lophotrochozoa</taxon>
        <taxon>Mollusca</taxon>
        <taxon>Bivalvia</taxon>
        <taxon>Autobranchia</taxon>
        <taxon>Heteroconchia</taxon>
        <taxon>Euheterodonta</taxon>
        <taxon>Imparidentia</taxon>
        <taxon>Neoheterodontei</taxon>
        <taxon>Myida</taxon>
        <taxon>Dreissenoidea</taxon>
        <taxon>Dreissenidae</taxon>
        <taxon>Dreissena</taxon>
    </lineage>
</organism>
<accession>A0A9D4BQV9</accession>
<dbReference type="AlphaFoldDB" id="A0A9D4BQV9"/>
<reference evidence="2" key="1">
    <citation type="journal article" date="2019" name="bioRxiv">
        <title>The Genome of the Zebra Mussel, Dreissena polymorpha: A Resource for Invasive Species Research.</title>
        <authorList>
            <person name="McCartney M.A."/>
            <person name="Auch B."/>
            <person name="Kono T."/>
            <person name="Mallez S."/>
            <person name="Zhang Y."/>
            <person name="Obille A."/>
            <person name="Becker A."/>
            <person name="Abrahante J.E."/>
            <person name="Garbe J."/>
            <person name="Badalamenti J.P."/>
            <person name="Herman A."/>
            <person name="Mangelson H."/>
            <person name="Liachko I."/>
            <person name="Sullivan S."/>
            <person name="Sone E.D."/>
            <person name="Koren S."/>
            <person name="Silverstein K.A.T."/>
            <person name="Beckman K.B."/>
            <person name="Gohl D.M."/>
        </authorList>
    </citation>
    <scope>NUCLEOTIDE SEQUENCE</scope>
    <source>
        <strain evidence="2">Duluth1</strain>
        <tissue evidence="2">Whole animal</tissue>
    </source>
</reference>
<dbReference type="EMBL" id="JAIWYP010000015">
    <property type="protein sequence ID" value="KAH3703891.1"/>
    <property type="molecule type" value="Genomic_DNA"/>
</dbReference>
<evidence type="ECO:0000313" key="2">
    <source>
        <dbReference type="EMBL" id="KAH3703891.1"/>
    </source>
</evidence>
<name>A0A9D4BQV9_DREPO</name>
<comment type="caution">
    <text evidence="2">The sequence shown here is derived from an EMBL/GenBank/DDBJ whole genome shotgun (WGS) entry which is preliminary data.</text>
</comment>
<feature type="region of interest" description="Disordered" evidence="1">
    <location>
        <begin position="65"/>
        <end position="90"/>
    </location>
</feature>
<evidence type="ECO:0000256" key="1">
    <source>
        <dbReference type="SAM" id="MobiDB-lite"/>
    </source>
</evidence>
<sequence>MSVSRFPQASPIGGVLQKRDVIAALMAQPNQNSLTMSSYCNMKDILAETNKGEVCKSAPAQSTSIDIKLTQQPHKSRLQETQSRTTFPRP</sequence>
<evidence type="ECO:0000313" key="3">
    <source>
        <dbReference type="Proteomes" id="UP000828390"/>
    </source>
</evidence>
<reference evidence="2" key="2">
    <citation type="submission" date="2020-11" db="EMBL/GenBank/DDBJ databases">
        <authorList>
            <person name="McCartney M.A."/>
            <person name="Auch B."/>
            <person name="Kono T."/>
            <person name="Mallez S."/>
            <person name="Becker A."/>
            <person name="Gohl D.M."/>
            <person name="Silverstein K.A.T."/>
            <person name="Koren S."/>
            <person name="Bechman K.B."/>
            <person name="Herman A."/>
            <person name="Abrahante J.E."/>
            <person name="Garbe J."/>
        </authorList>
    </citation>
    <scope>NUCLEOTIDE SEQUENCE</scope>
    <source>
        <strain evidence="2">Duluth1</strain>
        <tissue evidence="2">Whole animal</tissue>
    </source>
</reference>
<protein>
    <submittedName>
        <fullName evidence="2">Uncharacterized protein</fullName>
    </submittedName>
</protein>
<gene>
    <name evidence="2" type="ORF">DPMN_078943</name>
</gene>
<proteinExistence type="predicted"/>